<evidence type="ECO:0008006" key="3">
    <source>
        <dbReference type="Google" id="ProtNLM"/>
    </source>
</evidence>
<dbReference type="Proteomes" id="UP000193920">
    <property type="component" value="Unassembled WGS sequence"/>
</dbReference>
<dbReference type="InterPro" id="IPR036770">
    <property type="entry name" value="Ankyrin_rpt-contain_sf"/>
</dbReference>
<gene>
    <name evidence="1" type="ORF">LY90DRAFT_506827</name>
</gene>
<comment type="caution">
    <text evidence="1">The sequence shown here is derived from an EMBL/GenBank/DDBJ whole genome shotgun (WGS) entry which is preliminary data.</text>
</comment>
<evidence type="ECO:0000313" key="1">
    <source>
        <dbReference type="EMBL" id="ORY56247.1"/>
    </source>
</evidence>
<proteinExistence type="predicted"/>
<reference evidence="1 2" key="1">
    <citation type="submission" date="2016-08" db="EMBL/GenBank/DDBJ databases">
        <title>A Parts List for Fungal Cellulosomes Revealed by Comparative Genomics.</title>
        <authorList>
            <consortium name="DOE Joint Genome Institute"/>
            <person name="Haitjema C.H."/>
            <person name="Gilmore S.P."/>
            <person name="Henske J.K."/>
            <person name="Solomon K.V."/>
            <person name="De Groot R."/>
            <person name="Kuo A."/>
            <person name="Mondo S.J."/>
            <person name="Salamov A.A."/>
            <person name="Labutti K."/>
            <person name="Zhao Z."/>
            <person name="Chiniquy J."/>
            <person name="Barry K."/>
            <person name="Brewer H.M."/>
            <person name="Purvine S.O."/>
            <person name="Wright A.T."/>
            <person name="Boxma B."/>
            <person name="Van Alen T."/>
            <person name="Hackstein J.H."/>
            <person name="Baker S.E."/>
            <person name="Grigoriev I.V."/>
            <person name="O'Malley M.A."/>
        </authorList>
    </citation>
    <scope>NUCLEOTIDE SEQUENCE [LARGE SCALE GENOMIC DNA]</scope>
    <source>
        <strain evidence="1 2">G1</strain>
    </source>
</reference>
<dbReference type="EMBL" id="MCOG01000074">
    <property type="protein sequence ID" value="ORY56247.1"/>
    <property type="molecule type" value="Genomic_DNA"/>
</dbReference>
<dbReference type="AlphaFoldDB" id="A0A1Y2DAM9"/>
<name>A0A1Y2DAM9_9FUNG</name>
<protein>
    <recommendedName>
        <fullName evidence="3">Ankyrin</fullName>
    </recommendedName>
</protein>
<evidence type="ECO:0000313" key="2">
    <source>
        <dbReference type="Proteomes" id="UP000193920"/>
    </source>
</evidence>
<sequence>MVNTILEDVANNNFDKVKSMILRMLTKNNSILDFNETDGKGNSLLLLSIINNINIKNTKNTNNNKIIKLLIDNAVNNNIDLNTNAKNNNDCPLLKAADNNNTEALVSNSLLHS</sequence>
<organism evidence="1 2">
    <name type="scientific">Neocallimastix californiae</name>
    <dbReference type="NCBI Taxonomy" id="1754190"/>
    <lineage>
        <taxon>Eukaryota</taxon>
        <taxon>Fungi</taxon>
        <taxon>Fungi incertae sedis</taxon>
        <taxon>Chytridiomycota</taxon>
        <taxon>Chytridiomycota incertae sedis</taxon>
        <taxon>Neocallimastigomycetes</taxon>
        <taxon>Neocallimastigales</taxon>
        <taxon>Neocallimastigaceae</taxon>
        <taxon>Neocallimastix</taxon>
    </lineage>
</organism>
<dbReference type="Gene3D" id="1.25.40.20">
    <property type="entry name" value="Ankyrin repeat-containing domain"/>
    <property type="match status" value="1"/>
</dbReference>
<keyword evidence="2" id="KW-1185">Reference proteome</keyword>
<accession>A0A1Y2DAM9</accession>